<sequence>MIKISCFVFLIYFLFLRYFMVIWFCFRLLTCSNFDLLLEEYVKTKEGGLKAIVASSSFIFISHLYESFPEINFSRSTSVKLIHLYEIVSLLDGHYRDISYYISNKRRFICNLLILRKNIAKINTLLNENDAEEHELSIYHIFNDALGKILPYIEGFNIKAFENVFEEAFVKISTTLGKKLDEDSIKKSSKKFIREVNNLKYLYKKVIKIFIKISKLYNHLLMENSDDRKLKYFRFMLNNEYMSINEPTKKPRNFLLANLINIFNKNFSQNNDISNELTDLKMRVIILKMFITHFS</sequence>
<gene>
    <name evidence="2" type="ORF">H312_00872</name>
</gene>
<protein>
    <submittedName>
        <fullName evidence="2">Uncharacterized protein</fullName>
    </submittedName>
</protein>
<evidence type="ECO:0000313" key="2">
    <source>
        <dbReference type="EMBL" id="KCZ81694.1"/>
    </source>
</evidence>
<keyword evidence="3" id="KW-1185">Reference proteome</keyword>
<dbReference type="Proteomes" id="UP000030655">
    <property type="component" value="Unassembled WGS sequence"/>
</dbReference>
<keyword evidence="1" id="KW-0472">Membrane</keyword>
<accession>A0A059F3X8</accession>
<dbReference type="OrthoDB" id="5273213at2759"/>
<keyword evidence="1" id="KW-1133">Transmembrane helix</keyword>
<dbReference type="EMBL" id="KK365138">
    <property type="protein sequence ID" value="KCZ81694.1"/>
    <property type="molecule type" value="Genomic_DNA"/>
</dbReference>
<feature type="transmembrane region" description="Helical" evidence="1">
    <location>
        <begin position="7"/>
        <end position="29"/>
    </location>
</feature>
<reference evidence="3" key="1">
    <citation type="submission" date="2013-02" db="EMBL/GenBank/DDBJ databases">
        <authorList>
            <consortium name="The Broad Institute Genome Sequencing Platform"/>
            <person name="Cuomo C."/>
            <person name="Becnel J."/>
            <person name="Sanscrainte N."/>
            <person name="Walker B."/>
            <person name="Young S.K."/>
            <person name="Zeng Q."/>
            <person name="Gargeya S."/>
            <person name="Fitzgerald M."/>
            <person name="Haas B."/>
            <person name="Abouelleil A."/>
            <person name="Alvarado L."/>
            <person name="Arachchi H.M."/>
            <person name="Berlin A.M."/>
            <person name="Chapman S.B."/>
            <person name="Dewar J."/>
            <person name="Goldberg J."/>
            <person name="Griggs A."/>
            <person name="Gujja S."/>
            <person name="Hansen M."/>
            <person name="Howarth C."/>
            <person name="Imamovic A."/>
            <person name="Larimer J."/>
            <person name="McCowan C."/>
            <person name="Murphy C."/>
            <person name="Neiman D."/>
            <person name="Pearson M."/>
            <person name="Priest M."/>
            <person name="Roberts A."/>
            <person name="Saif S."/>
            <person name="Shea T."/>
            <person name="Sisk P."/>
            <person name="Sykes S."/>
            <person name="Wortman J."/>
            <person name="Nusbaum C."/>
            <person name="Birren B."/>
        </authorList>
    </citation>
    <scope>NUCLEOTIDE SEQUENCE [LARGE SCALE GENOMIC DNA]</scope>
    <source>
        <strain evidence="3">PRA339</strain>
    </source>
</reference>
<dbReference type="VEuPathDB" id="MicrosporidiaDB:H312_00872"/>
<evidence type="ECO:0000313" key="3">
    <source>
        <dbReference type="Proteomes" id="UP000030655"/>
    </source>
</evidence>
<organism evidence="2 3">
    <name type="scientific">Anncaliia algerae PRA339</name>
    <dbReference type="NCBI Taxonomy" id="1288291"/>
    <lineage>
        <taxon>Eukaryota</taxon>
        <taxon>Fungi</taxon>
        <taxon>Fungi incertae sedis</taxon>
        <taxon>Microsporidia</taxon>
        <taxon>Tubulinosematoidea</taxon>
        <taxon>Tubulinosematidae</taxon>
        <taxon>Anncaliia</taxon>
    </lineage>
</organism>
<keyword evidence="1" id="KW-0812">Transmembrane</keyword>
<proteinExistence type="predicted"/>
<name>A0A059F3X8_9MICR</name>
<evidence type="ECO:0000256" key="1">
    <source>
        <dbReference type="SAM" id="Phobius"/>
    </source>
</evidence>
<dbReference type="AlphaFoldDB" id="A0A059F3X8"/>
<dbReference type="HOGENOM" id="CLU_082148_0_0_1"/>
<reference evidence="2 3" key="2">
    <citation type="submission" date="2014-03" db="EMBL/GenBank/DDBJ databases">
        <title>The Genome Sequence of Anncaliia algerae insect isolate PRA339.</title>
        <authorList>
            <consortium name="The Broad Institute Genome Sequencing Platform"/>
            <consortium name="The Broad Institute Genome Sequencing Center for Infectious Disease"/>
            <person name="Cuomo C."/>
            <person name="Becnel J."/>
            <person name="Sanscrainte N."/>
            <person name="Walker B."/>
            <person name="Young S.K."/>
            <person name="Zeng Q."/>
            <person name="Gargeya S."/>
            <person name="Fitzgerald M."/>
            <person name="Haas B."/>
            <person name="Abouelleil A."/>
            <person name="Alvarado L."/>
            <person name="Arachchi H.M."/>
            <person name="Berlin A.M."/>
            <person name="Chapman S.B."/>
            <person name="Dewar J."/>
            <person name="Goldberg J."/>
            <person name="Griggs A."/>
            <person name="Gujja S."/>
            <person name="Hansen M."/>
            <person name="Howarth C."/>
            <person name="Imamovic A."/>
            <person name="Larimer J."/>
            <person name="McCowan C."/>
            <person name="Murphy C."/>
            <person name="Neiman D."/>
            <person name="Pearson M."/>
            <person name="Priest M."/>
            <person name="Roberts A."/>
            <person name="Saif S."/>
            <person name="Shea T."/>
            <person name="Sisk P."/>
            <person name="Sykes S."/>
            <person name="Wortman J."/>
            <person name="Nusbaum C."/>
            <person name="Birren B."/>
        </authorList>
    </citation>
    <scope>NUCLEOTIDE SEQUENCE [LARGE SCALE GENOMIC DNA]</scope>
    <source>
        <strain evidence="2 3">PRA339</strain>
    </source>
</reference>